<evidence type="ECO:0000313" key="2">
    <source>
        <dbReference type="Proteomes" id="UP001236014"/>
    </source>
</evidence>
<dbReference type="KEGG" id="acab:QRX50_47610"/>
<evidence type="ECO:0000313" key="1">
    <source>
        <dbReference type="EMBL" id="WIX78917.1"/>
    </source>
</evidence>
<dbReference type="AlphaFoldDB" id="A0A9Y2IFR0"/>
<reference evidence="1 2" key="1">
    <citation type="submission" date="2023-06" db="EMBL/GenBank/DDBJ databases">
        <authorList>
            <person name="Oyuntsetseg B."/>
            <person name="Kim S.B."/>
        </authorList>
    </citation>
    <scope>NUCLEOTIDE SEQUENCE [LARGE SCALE GENOMIC DNA]</scope>
    <source>
        <strain evidence="1 2">2-15</strain>
    </source>
</reference>
<dbReference type="EMBL" id="CP127294">
    <property type="protein sequence ID" value="WIX78917.1"/>
    <property type="molecule type" value="Genomic_DNA"/>
</dbReference>
<proteinExistence type="predicted"/>
<dbReference type="Proteomes" id="UP001236014">
    <property type="component" value="Chromosome"/>
</dbReference>
<protein>
    <submittedName>
        <fullName evidence="1">Uncharacterized protein</fullName>
    </submittedName>
</protein>
<dbReference type="RefSeq" id="WP_285969618.1">
    <property type="nucleotide sequence ID" value="NZ_CP127294.1"/>
</dbReference>
<gene>
    <name evidence="1" type="ORF">QRX50_47610</name>
</gene>
<accession>A0A9Y2IFR0</accession>
<organism evidence="1 2">
    <name type="scientific">Amycolatopsis carbonis</name>
    <dbReference type="NCBI Taxonomy" id="715471"/>
    <lineage>
        <taxon>Bacteria</taxon>
        <taxon>Bacillati</taxon>
        <taxon>Actinomycetota</taxon>
        <taxon>Actinomycetes</taxon>
        <taxon>Pseudonocardiales</taxon>
        <taxon>Pseudonocardiaceae</taxon>
        <taxon>Amycolatopsis</taxon>
    </lineage>
</organism>
<sequence>MPIREASPMLQEVADLCELCRVRCERAFARRAEPAESGSELATMGPVMLAAASMSRLCADTLDRCSGMAAEVAMVRMSVKAMCGEAARLLSLCAQSCLGTDDEELRDLAVLLTRCADLCALLAGPPKITKVSLTLPAQTRHLRTFSRGSAGVA</sequence>
<name>A0A9Y2IFR0_9PSEU</name>
<keyword evidence="2" id="KW-1185">Reference proteome</keyword>